<dbReference type="Gene3D" id="1.20.58.340">
    <property type="entry name" value="Magnesium transport protein CorA, transmembrane region"/>
    <property type="match status" value="1"/>
</dbReference>
<dbReference type="InterPro" id="IPR058334">
    <property type="entry name" value="DUF8021"/>
</dbReference>
<feature type="chain" id="PRO_5040347407" description="DUF8021 domain-containing protein" evidence="3">
    <location>
        <begin position="17"/>
        <end position="882"/>
    </location>
</feature>
<feature type="domain" description="DUF8021" evidence="4">
    <location>
        <begin position="152"/>
        <end position="261"/>
    </location>
</feature>
<feature type="signal peptide" evidence="3">
    <location>
        <begin position="1"/>
        <end position="16"/>
    </location>
</feature>
<proteinExistence type="predicted"/>
<keyword evidence="2" id="KW-0812">Transmembrane</keyword>
<feature type="region of interest" description="Disordered" evidence="1">
    <location>
        <begin position="709"/>
        <end position="743"/>
    </location>
</feature>
<keyword evidence="6" id="KW-1185">Reference proteome</keyword>
<dbReference type="EMBL" id="WJXW01000004">
    <property type="protein sequence ID" value="KAF9737318.1"/>
    <property type="molecule type" value="Genomic_DNA"/>
</dbReference>
<comment type="caution">
    <text evidence="5">The sequence shown here is derived from an EMBL/GenBank/DDBJ whole genome shotgun (WGS) entry which is preliminary data.</text>
</comment>
<evidence type="ECO:0000256" key="1">
    <source>
        <dbReference type="SAM" id="MobiDB-lite"/>
    </source>
</evidence>
<name>A0A9P6KS01_9PLEO</name>
<feature type="compositionally biased region" description="Acidic residues" evidence="1">
    <location>
        <begin position="711"/>
        <end position="721"/>
    </location>
</feature>
<sequence>MLITLLSLALATTTHASETPCDRTFLNDMTAAYLAAQTLGEPWLIPSIAPNLTYTEQFEPLSINAGILSRPLNITSHRSFYDDVLCTAFTQYLAMDPAHPYVVGTRFEGDGLYLTKIETLVTDQGTGRSMRRDTRWHWDGQEDWSEIPQDRQDGREIIRAAGDAYFDRFADANATVPWGTPCARLEGGAYTGARNLTGNTCDLGLPSTITVVDRRYVADEVNGVVVIYVGFPGLDRDDPDPSPDSHAFRVEGGKIRYIHTLSTCEGHPGCGFNGTGPPPSRGHASLQSRLQPRASHSDRYELKYRPSKHVLCQLVSAQISMSPLTGWKGADTSYLQNIQRSCPQHPSLKLLKTLPILPEHASRIKILEFREGTITELEIHKLPQLDAYWATERSPTCRGRLYLVEDISIPWISSLGNHFDIDPRFFAEYLKLDLDRTQNFLEGYHTMRRLPSLRSTVTFTTFVYHEIRTFDGHAPRREDYEILTRDNVARLVTTVDHHCERATGMIRRNMSVWWRPSSDPASPWDGIVLVDPGASSTFRLRRWSAPDAAAWSTATCSNTPYLDGYVDFAAWPPPPQGPARHASILDGIARYWQHASRADVAAALLDPRDAFLFAHRIAASHWNLQLEYLVGVVSHLEKGLLRFEQMDAHPRAETIVDEVGALRTLLSDVNAWRRRVYFYLEQMRWNMEGLRVPSAGAMVGRVIGEDATVSCEDDDDDDDEARDGSGSGSGSGSDTRTQRNQRSYTSPTTALALAHADLTPLLNSLRLTQQRIQSLLPVVMGAFSLLEAQHSVLKADLTIRLSSMALVFVPLSFTASLLSMSDDFLPGRRRFWVFWVVSVPLIVGLFWWAYWVQMCAVKRIGVRQVVRRFREGKEEVASSTMH</sequence>
<gene>
    <name evidence="5" type="ORF">PMIN01_05097</name>
</gene>
<keyword evidence="2" id="KW-1133">Transmembrane helix</keyword>
<feature type="region of interest" description="Disordered" evidence="1">
    <location>
        <begin position="270"/>
        <end position="292"/>
    </location>
</feature>
<dbReference type="Pfam" id="PF26061">
    <property type="entry name" value="DUF8021"/>
    <property type="match status" value="1"/>
</dbReference>
<protein>
    <recommendedName>
        <fullName evidence="4">DUF8021 domain-containing protein</fullName>
    </recommendedName>
</protein>
<dbReference type="Proteomes" id="UP000756921">
    <property type="component" value="Unassembled WGS sequence"/>
</dbReference>
<organism evidence="5 6">
    <name type="scientific">Paraphaeosphaeria minitans</name>
    <dbReference type="NCBI Taxonomy" id="565426"/>
    <lineage>
        <taxon>Eukaryota</taxon>
        <taxon>Fungi</taxon>
        <taxon>Dikarya</taxon>
        <taxon>Ascomycota</taxon>
        <taxon>Pezizomycotina</taxon>
        <taxon>Dothideomycetes</taxon>
        <taxon>Pleosporomycetidae</taxon>
        <taxon>Pleosporales</taxon>
        <taxon>Massarineae</taxon>
        <taxon>Didymosphaeriaceae</taxon>
        <taxon>Paraphaeosphaeria</taxon>
    </lineage>
</organism>
<feature type="transmembrane region" description="Helical" evidence="2">
    <location>
        <begin position="832"/>
        <end position="851"/>
    </location>
</feature>
<accession>A0A9P6KS01</accession>
<dbReference type="OrthoDB" id="5428055at2759"/>
<keyword evidence="3" id="KW-0732">Signal</keyword>
<reference evidence="5" key="1">
    <citation type="journal article" date="2020" name="Mol. Plant Microbe Interact.">
        <title>Genome Sequence of the Biocontrol Agent Coniothyrium minitans strain Conio (IMI 134523).</title>
        <authorList>
            <person name="Patel D."/>
            <person name="Shittu T.A."/>
            <person name="Baroncelli R."/>
            <person name="Muthumeenakshi S."/>
            <person name="Osborne T.H."/>
            <person name="Janganan T.K."/>
            <person name="Sreenivasaprasad S."/>
        </authorList>
    </citation>
    <scope>NUCLEOTIDE SEQUENCE</scope>
    <source>
        <strain evidence="5">Conio</strain>
    </source>
</reference>
<evidence type="ECO:0000256" key="2">
    <source>
        <dbReference type="SAM" id="Phobius"/>
    </source>
</evidence>
<evidence type="ECO:0000313" key="6">
    <source>
        <dbReference type="Proteomes" id="UP000756921"/>
    </source>
</evidence>
<evidence type="ECO:0000259" key="4">
    <source>
        <dbReference type="Pfam" id="PF26061"/>
    </source>
</evidence>
<keyword evidence="2" id="KW-0472">Membrane</keyword>
<dbReference type="AlphaFoldDB" id="A0A9P6KS01"/>
<evidence type="ECO:0000256" key="3">
    <source>
        <dbReference type="SAM" id="SignalP"/>
    </source>
</evidence>
<evidence type="ECO:0000313" key="5">
    <source>
        <dbReference type="EMBL" id="KAF9737318.1"/>
    </source>
</evidence>